<dbReference type="OrthoDB" id="1075473at2"/>
<keyword evidence="3" id="KW-1185">Reference proteome</keyword>
<reference evidence="2 3" key="1">
    <citation type="submission" date="2019-03" db="EMBL/GenBank/DDBJ databases">
        <title>Genomic Encyclopedia of Archaeal and Bacterial Type Strains, Phase II (KMG-II): from individual species to whole genera.</title>
        <authorList>
            <person name="Goeker M."/>
        </authorList>
    </citation>
    <scope>NUCLEOTIDE SEQUENCE [LARGE SCALE GENOMIC DNA]</scope>
    <source>
        <strain evidence="2 3">DSM 19034</strain>
    </source>
</reference>
<dbReference type="AlphaFoldDB" id="A0A4R6IF73"/>
<evidence type="ECO:0000313" key="2">
    <source>
        <dbReference type="EMBL" id="TDO20983.1"/>
    </source>
</evidence>
<dbReference type="EMBL" id="SNWM01000004">
    <property type="protein sequence ID" value="TDO20983.1"/>
    <property type="molecule type" value="Genomic_DNA"/>
</dbReference>
<dbReference type="Proteomes" id="UP000295499">
    <property type="component" value="Unassembled WGS sequence"/>
</dbReference>
<protein>
    <submittedName>
        <fullName evidence="2">TonB-dependent receptor-like protein</fullName>
    </submittedName>
</protein>
<name>A0A4R6IF73_9SPHI</name>
<keyword evidence="2" id="KW-0675">Receptor</keyword>
<dbReference type="Pfam" id="PF13715">
    <property type="entry name" value="CarbopepD_reg_2"/>
    <property type="match status" value="1"/>
</dbReference>
<feature type="signal peptide" evidence="1">
    <location>
        <begin position="1"/>
        <end position="19"/>
    </location>
</feature>
<accession>A0A4R6IF73</accession>
<gene>
    <name evidence="2" type="ORF">CLV32_3620</name>
</gene>
<dbReference type="RefSeq" id="WP_133557925.1">
    <property type="nucleotide sequence ID" value="NZ_SNWM01000004.1"/>
</dbReference>
<organism evidence="2 3">
    <name type="scientific">Pedobacter duraquae</name>
    <dbReference type="NCBI Taxonomy" id="425511"/>
    <lineage>
        <taxon>Bacteria</taxon>
        <taxon>Pseudomonadati</taxon>
        <taxon>Bacteroidota</taxon>
        <taxon>Sphingobacteriia</taxon>
        <taxon>Sphingobacteriales</taxon>
        <taxon>Sphingobacteriaceae</taxon>
        <taxon>Pedobacter</taxon>
    </lineage>
</organism>
<dbReference type="InterPro" id="IPR008969">
    <property type="entry name" value="CarboxyPept-like_regulatory"/>
</dbReference>
<evidence type="ECO:0000313" key="3">
    <source>
        <dbReference type="Proteomes" id="UP000295499"/>
    </source>
</evidence>
<dbReference type="SUPFAM" id="SSF49464">
    <property type="entry name" value="Carboxypeptidase regulatory domain-like"/>
    <property type="match status" value="1"/>
</dbReference>
<comment type="caution">
    <text evidence="2">The sequence shown here is derived from an EMBL/GenBank/DDBJ whole genome shotgun (WGS) entry which is preliminary data.</text>
</comment>
<feature type="chain" id="PRO_5020897077" evidence="1">
    <location>
        <begin position="20"/>
        <end position="703"/>
    </location>
</feature>
<sequence length="703" mass="76996">MKTILLSFLLILTLGGAQAQTRISGFIKTPKGKAVANASISIKNSYDGASSDSTGHFDFTTFEKGKQVLVFSALNFDKDSVQLVVEGKLMNLNLLMKDAINELETVTISAGTYTTGDAKKGAVLGSIDIATLAGSRADVIAAMQTLPGAQAAGSESGLFVRGGTAAETKTYFDGMLVKSPFNATVPDQASRGRLSPFLFKGTSFSSGGYSAQYGQALSSALVLESTDLPDKTTTGITLLSVGGGVDQNIRYKNSALILGGYYYNLAPAYSVFKQQQNNFIKAPEQGGGSIQYKAKTSNSGMFKFYAAYGVAQLSLNSPNINVPSSPSYFSNANNNIYVNSTYKAYLNASWKLEAGISYNRDQDQGLMVQNNYKRTDKLLEGRATLTHYYGRLSNVKFGAETFNTGRAESLNNLGRSYTDQLSAAFAESDIFLSSKVVTRIGLRTEYSSYLNRYNVAPRLSLGYKTGKDSQLSFAYGRFYQNPEDSYLILKALDYEQADHYILKYELNLADRLFRIEGYYKDYANLTKVKGNQLDNSGSGYARGFELFLKDKKTIPNGDFWISYSFLDSKRDFANYPMLATPAFAAKHTASLVAKQFIPAISSQIGATYVFASGRTYVNPNNPVYLGDKTKSTNNLSLSLSYLTHVFKQFSVLYVNASNVAGFKNIYGYQYSTDGQNRRAIQPSSRRDIIIGLIMTIGDDNFVR</sequence>
<proteinExistence type="predicted"/>
<keyword evidence="1" id="KW-0732">Signal</keyword>
<dbReference type="SUPFAM" id="SSF56935">
    <property type="entry name" value="Porins"/>
    <property type="match status" value="1"/>
</dbReference>
<evidence type="ECO:0000256" key="1">
    <source>
        <dbReference type="SAM" id="SignalP"/>
    </source>
</evidence>
<dbReference type="Gene3D" id="2.60.40.1120">
    <property type="entry name" value="Carboxypeptidase-like, regulatory domain"/>
    <property type="match status" value="1"/>
</dbReference>